<organism evidence="1 2">
    <name type="scientific">Bacteroides fragilis str. 3976T8</name>
    <dbReference type="NCBI Taxonomy" id="1339314"/>
    <lineage>
        <taxon>Bacteria</taxon>
        <taxon>Pseudomonadati</taxon>
        <taxon>Bacteroidota</taxon>
        <taxon>Bacteroidia</taxon>
        <taxon>Bacteroidales</taxon>
        <taxon>Bacteroidaceae</taxon>
        <taxon>Bacteroides</taxon>
    </lineage>
</organism>
<name>A0A016C0H5_BACFG</name>
<dbReference type="AlphaFoldDB" id="A0A016C0H5"/>
<evidence type="ECO:0000313" key="2">
    <source>
        <dbReference type="Proteomes" id="UP000020938"/>
    </source>
</evidence>
<gene>
    <name evidence="1" type="ORF">M123_1271</name>
</gene>
<proteinExistence type="predicted"/>
<evidence type="ECO:0008006" key="3">
    <source>
        <dbReference type="Google" id="ProtNLM"/>
    </source>
</evidence>
<protein>
    <recommendedName>
        <fullName evidence="3">DUF2971 domain-containing protein</fullName>
    </recommendedName>
</protein>
<dbReference type="Pfam" id="PF11185">
    <property type="entry name" value="DUF2971"/>
    <property type="match status" value="1"/>
</dbReference>
<dbReference type="RefSeq" id="WP_014774691.1">
    <property type="nucleotide sequence ID" value="NZ_JGDS01000041.1"/>
</dbReference>
<dbReference type="EMBL" id="JGDS01000041">
    <property type="protein sequence ID" value="EXZ74447.1"/>
    <property type="molecule type" value="Genomic_DNA"/>
</dbReference>
<dbReference type="PATRIC" id="fig|1339314.3.peg.1496"/>
<dbReference type="InterPro" id="IPR021352">
    <property type="entry name" value="DUF2971"/>
</dbReference>
<accession>A0A016C0H5</accession>
<dbReference type="Proteomes" id="UP000020938">
    <property type="component" value="Unassembled WGS sequence"/>
</dbReference>
<sequence>MLDFRKQFQEIIEQSYIPFNIDKTATSDVWSNIYKLVLPNIPEKLFRYRRIDDKGYTIESFKSKTISLCHAGMFPDKYDSYLYIDQDKIHKDLKNALKDALRITLSHITQKSPEIRAEKATKICYYRECGYTDEQIIDKILTDDYVDFCNNIGAAIKKQESRFRNPRNSAKIACFTESVQSKYMWDRYADGYKGFALEYDLRRCIFKYNSLGMSVNLFPVIYTDLRPDVTLDEGNIHTYEYFKQIGDKNWLSFLSSIISVNQLYWYRVYLYKDRKEYEYEHEWRMIYYNLEDENDYVAIPDVGCLKAIYYGPDISQKDKQELHQIAVEKGLKEYDVDLDTGSRRYDLRVTAIK</sequence>
<evidence type="ECO:0000313" key="1">
    <source>
        <dbReference type="EMBL" id="EXZ74447.1"/>
    </source>
</evidence>
<comment type="caution">
    <text evidence="1">The sequence shown here is derived from an EMBL/GenBank/DDBJ whole genome shotgun (WGS) entry which is preliminary data.</text>
</comment>
<reference evidence="1 2" key="1">
    <citation type="submission" date="2014-02" db="EMBL/GenBank/DDBJ databases">
        <authorList>
            <person name="Sears C."/>
            <person name="Carroll K."/>
            <person name="Sack B.R."/>
            <person name="Qadri F."/>
            <person name="Myers L.L."/>
            <person name="Chung G.-T."/>
            <person name="Escheverria P."/>
            <person name="Fraser C.M."/>
            <person name="Sadzewicz L."/>
            <person name="Shefchek K.A."/>
            <person name="Tallon L."/>
            <person name="Das S.P."/>
            <person name="Daugherty S."/>
            <person name="Mongodin E.F."/>
        </authorList>
    </citation>
    <scope>NUCLEOTIDE SEQUENCE [LARGE SCALE GENOMIC DNA]</scope>
    <source>
        <strain evidence="1 2">3976T8</strain>
    </source>
</reference>